<dbReference type="RefSeq" id="WP_183549958.1">
    <property type="nucleotide sequence ID" value="NZ_JACHBX010000001.1"/>
</dbReference>
<dbReference type="SUPFAM" id="SSF53850">
    <property type="entry name" value="Periplasmic binding protein-like II"/>
    <property type="match status" value="1"/>
</dbReference>
<evidence type="ECO:0000256" key="2">
    <source>
        <dbReference type="ARBA" id="ARBA00023015"/>
    </source>
</evidence>
<evidence type="ECO:0000313" key="7">
    <source>
        <dbReference type="Proteomes" id="UP000540787"/>
    </source>
</evidence>
<dbReference type="AlphaFoldDB" id="A0A7W9WXA2"/>
<dbReference type="Gene3D" id="1.10.10.10">
    <property type="entry name" value="Winged helix-like DNA-binding domain superfamily/Winged helix DNA-binding domain"/>
    <property type="match status" value="1"/>
</dbReference>
<gene>
    <name evidence="6" type="ORF">HD842_000276</name>
</gene>
<evidence type="ECO:0000313" key="6">
    <source>
        <dbReference type="EMBL" id="MBB6132165.1"/>
    </source>
</evidence>
<accession>A0A7W9WXA2</accession>
<dbReference type="Pfam" id="PF00126">
    <property type="entry name" value="HTH_1"/>
    <property type="match status" value="1"/>
</dbReference>
<name>A0A7W9WXA2_9BURK</name>
<protein>
    <submittedName>
        <fullName evidence="6">DNA-binding transcriptional LysR family regulator</fullName>
    </submittedName>
</protein>
<dbReference type="PANTHER" id="PTHR30118:SF15">
    <property type="entry name" value="TRANSCRIPTIONAL REGULATORY PROTEIN"/>
    <property type="match status" value="1"/>
</dbReference>
<dbReference type="PRINTS" id="PR00039">
    <property type="entry name" value="HTHLYSR"/>
</dbReference>
<dbReference type="InterPro" id="IPR036388">
    <property type="entry name" value="WH-like_DNA-bd_sf"/>
</dbReference>
<feature type="domain" description="HTH lysR-type" evidence="5">
    <location>
        <begin position="11"/>
        <end position="68"/>
    </location>
</feature>
<keyword evidence="7" id="KW-1185">Reference proteome</keyword>
<reference evidence="6 7" key="1">
    <citation type="submission" date="2020-08" db="EMBL/GenBank/DDBJ databases">
        <title>The Agave Microbiome: Exploring the role of microbial communities in plant adaptations to desert environments.</title>
        <authorList>
            <person name="Partida-Martinez L.P."/>
        </authorList>
    </citation>
    <scope>NUCLEOTIDE SEQUENCE [LARGE SCALE GENOMIC DNA]</scope>
    <source>
        <strain evidence="6 7">AT3.2</strain>
    </source>
</reference>
<dbReference type="PROSITE" id="PS50931">
    <property type="entry name" value="HTH_LYSR"/>
    <property type="match status" value="1"/>
</dbReference>
<evidence type="ECO:0000256" key="3">
    <source>
        <dbReference type="ARBA" id="ARBA00023125"/>
    </source>
</evidence>
<dbReference type="GO" id="GO:0003700">
    <property type="term" value="F:DNA-binding transcription factor activity"/>
    <property type="evidence" value="ECO:0007669"/>
    <property type="project" value="InterPro"/>
</dbReference>
<keyword evidence="2" id="KW-0805">Transcription regulation</keyword>
<evidence type="ECO:0000259" key="5">
    <source>
        <dbReference type="PROSITE" id="PS50931"/>
    </source>
</evidence>
<dbReference type="InterPro" id="IPR005119">
    <property type="entry name" value="LysR_subst-bd"/>
</dbReference>
<evidence type="ECO:0000256" key="1">
    <source>
        <dbReference type="ARBA" id="ARBA00009437"/>
    </source>
</evidence>
<organism evidence="6 7">
    <name type="scientific">Massilia aurea</name>
    <dbReference type="NCBI Taxonomy" id="373040"/>
    <lineage>
        <taxon>Bacteria</taxon>
        <taxon>Pseudomonadati</taxon>
        <taxon>Pseudomonadota</taxon>
        <taxon>Betaproteobacteria</taxon>
        <taxon>Burkholderiales</taxon>
        <taxon>Oxalobacteraceae</taxon>
        <taxon>Telluria group</taxon>
        <taxon>Massilia</taxon>
    </lineage>
</organism>
<dbReference type="SUPFAM" id="SSF46785">
    <property type="entry name" value="Winged helix' DNA-binding domain"/>
    <property type="match status" value="1"/>
</dbReference>
<keyword evidence="3 6" id="KW-0238">DNA-binding</keyword>
<dbReference type="InterPro" id="IPR000847">
    <property type="entry name" value="LysR_HTH_N"/>
</dbReference>
<keyword evidence="4" id="KW-0804">Transcription</keyword>
<dbReference type="InterPro" id="IPR050389">
    <property type="entry name" value="LysR-type_TF"/>
</dbReference>
<comment type="similarity">
    <text evidence="1">Belongs to the LysR transcriptional regulatory family.</text>
</comment>
<evidence type="ECO:0000256" key="4">
    <source>
        <dbReference type="ARBA" id="ARBA00023163"/>
    </source>
</evidence>
<dbReference type="GO" id="GO:0003677">
    <property type="term" value="F:DNA binding"/>
    <property type="evidence" value="ECO:0007669"/>
    <property type="project" value="UniProtKB-KW"/>
</dbReference>
<comment type="caution">
    <text evidence="6">The sequence shown here is derived from an EMBL/GenBank/DDBJ whole genome shotgun (WGS) entry which is preliminary data.</text>
</comment>
<dbReference type="Proteomes" id="UP000540787">
    <property type="component" value="Unassembled WGS sequence"/>
</dbReference>
<dbReference type="EMBL" id="JACHBX010000001">
    <property type="protein sequence ID" value="MBB6132165.1"/>
    <property type="molecule type" value="Genomic_DNA"/>
</dbReference>
<dbReference type="InterPro" id="IPR036390">
    <property type="entry name" value="WH_DNA-bd_sf"/>
</dbReference>
<dbReference type="PANTHER" id="PTHR30118">
    <property type="entry name" value="HTH-TYPE TRANSCRIPTIONAL REGULATOR LEUO-RELATED"/>
    <property type="match status" value="1"/>
</dbReference>
<dbReference type="Gene3D" id="3.40.190.10">
    <property type="entry name" value="Periplasmic binding protein-like II"/>
    <property type="match status" value="2"/>
</dbReference>
<sequence>MNTKTTSNTTPDLNLLITLEALLIEQNVTRAAQRLHLSQPAVSAQLRRLRTLFDDPLLIPLQRGMAPTSKALELLEPLRRSLDQLRATVAEHHRFDPEATALDVNIACTDYVQAALAQPFVLMLRQRFPGVRVALHHLDPNALEARMAKGDIDLALMTPGEEQGRLRSRHLFDEHYVLIGRRGHPALCPGISAAQFCALEHVIVSLDGGAFSTPLDIGLAALGHQRKVVLSASSFLFVPGIVAQSDLVALVPARLVRDGAALLDVVDCAFPVPGFSVSMLWHERHHGHPAQRWLRAMIAEFAGRL</sequence>
<dbReference type="Pfam" id="PF03466">
    <property type="entry name" value="LysR_substrate"/>
    <property type="match status" value="1"/>
</dbReference>
<proteinExistence type="inferred from homology"/>